<proteinExistence type="predicted"/>
<dbReference type="EMBL" id="CP011307">
    <property type="protein sequence ID" value="ALP94417.1"/>
    <property type="molecule type" value="Genomic_DNA"/>
</dbReference>
<dbReference type="PIRSF" id="PIRSF006603">
    <property type="entry name" value="DinF"/>
    <property type="match status" value="1"/>
</dbReference>
<dbReference type="GO" id="GO:0015297">
    <property type="term" value="F:antiporter activity"/>
    <property type="evidence" value="ECO:0007669"/>
    <property type="project" value="InterPro"/>
</dbReference>
<accession>A0A0S2W500</accession>
<protein>
    <submittedName>
        <fullName evidence="8">Multi antimicrobial extrusion protein (Na(+)/drug antiporter)</fullName>
    </submittedName>
</protein>
<evidence type="ECO:0000256" key="5">
    <source>
        <dbReference type="ARBA" id="ARBA00022989"/>
    </source>
</evidence>
<sequence>MPKQHQAVDMTQGDPLGLLVRFSLPLLAGNAFQQLYNMVDSWVVGNFVGTTALAAVGIGFPVIYLLSSLFMGLSIGGSVVIAQFMGAGDREAVRRSVNTVYGAVMVSVVPLTLFGVLIAGPILHLIRVPADVYDQAHVYLQVIFAGIIGSLGYNINAGILQGLGDSKTPLLFLATACVVNIVLDLVFVLVFDWGVFGVAFATIIAQLCSWIFGVCYVNRKYDFIAIRPLHISVDNVLLKRVLKLGVPSGIQQCQFSVAILVLQALINGFGAEFAAGFSAANKVDTFAFMPVDSFCLAVTTYVGQNVGAGRLDRVREGVRKAILLCVGVCLVMSVLVVLNAERLIMLFNTDPLVVASGRAYLLRVVSPMFLMAIMYPINNALRGAGAAIVPMLSSVVALWAARVPAAYLLAHFFGPEELYWSYSIGWVLGVIISGTVYLRGRWKERCVVHVRDMEAIL</sequence>
<feature type="transmembrane region" description="Helical" evidence="7">
    <location>
        <begin position="170"/>
        <end position="190"/>
    </location>
</feature>
<dbReference type="Pfam" id="PF01554">
    <property type="entry name" value="MatE"/>
    <property type="match status" value="2"/>
</dbReference>
<dbReference type="InterPro" id="IPR002528">
    <property type="entry name" value="MATE_fam"/>
</dbReference>
<comment type="subcellular location">
    <subcellularLocation>
        <location evidence="1">Cell membrane</location>
        <topology evidence="1">Multi-pass membrane protein</topology>
    </subcellularLocation>
</comment>
<reference evidence="9" key="2">
    <citation type="submission" date="2015-04" db="EMBL/GenBank/DDBJ databases">
        <title>A butyrogenic pathway from the amino acid lysine in a human gut commensal.</title>
        <authorList>
            <person name="de Vos W.M."/>
            <person name="Bui N.T.P."/>
            <person name="Plugge C.M."/>
            <person name="Ritari J."/>
        </authorList>
    </citation>
    <scope>NUCLEOTIDE SEQUENCE [LARGE SCALE GENOMIC DNA]</scope>
    <source>
        <strain evidence="9">AF211</strain>
    </source>
</reference>
<feature type="transmembrane region" description="Helical" evidence="7">
    <location>
        <begin position="138"/>
        <end position="158"/>
    </location>
</feature>
<evidence type="ECO:0000256" key="1">
    <source>
        <dbReference type="ARBA" id="ARBA00004651"/>
    </source>
</evidence>
<feature type="transmembrane region" description="Helical" evidence="7">
    <location>
        <begin position="69"/>
        <end position="88"/>
    </location>
</feature>
<keyword evidence="6 7" id="KW-0472">Membrane</keyword>
<dbReference type="STRING" id="1297617.IB211_02026c"/>
<reference evidence="8 9" key="1">
    <citation type="journal article" date="2015" name="Nat. Commun.">
        <title>Production of butyrate from lysine and the Amadori product fructoselysine by a human gut commensal.</title>
        <authorList>
            <person name="Bui T.P."/>
            <person name="Ritari J."/>
            <person name="Boeren S."/>
            <person name="de Waard P."/>
            <person name="Plugge C.M."/>
            <person name="de Vos W.M."/>
        </authorList>
    </citation>
    <scope>NUCLEOTIDE SEQUENCE [LARGE SCALE GENOMIC DNA]</scope>
    <source>
        <strain evidence="8 9">AF211</strain>
    </source>
</reference>
<keyword evidence="4 7" id="KW-0812">Transmembrane</keyword>
<evidence type="ECO:0000256" key="4">
    <source>
        <dbReference type="ARBA" id="ARBA00022692"/>
    </source>
</evidence>
<evidence type="ECO:0000256" key="6">
    <source>
        <dbReference type="ARBA" id="ARBA00023136"/>
    </source>
</evidence>
<keyword evidence="2" id="KW-0813">Transport</keyword>
<dbReference type="InterPro" id="IPR052031">
    <property type="entry name" value="Membrane_Transporter-Flippase"/>
</dbReference>
<keyword evidence="3" id="KW-1003">Cell membrane</keyword>
<keyword evidence="9" id="KW-1185">Reference proteome</keyword>
<name>A0A0S2W500_9FIRM</name>
<feature type="transmembrane region" description="Helical" evidence="7">
    <location>
        <begin position="389"/>
        <end position="413"/>
    </location>
</feature>
<dbReference type="KEGG" id="ibu:IB211_02026c"/>
<dbReference type="InterPro" id="IPR048279">
    <property type="entry name" value="MdtK-like"/>
</dbReference>
<dbReference type="RefSeq" id="WP_227151628.1">
    <property type="nucleotide sequence ID" value="NZ_CALICV010000094.1"/>
</dbReference>
<feature type="transmembrane region" description="Helical" evidence="7">
    <location>
        <begin position="196"/>
        <end position="217"/>
    </location>
</feature>
<evidence type="ECO:0000256" key="7">
    <source>
        <dbReference type="SAM" id="Phobius"/>
    </source>
</evidence>
<dbReference type="PANTHER" id="PTHR43549">
    <property type="entry name" value="MULTIDRUG RESISTANCE PROTEIN YPNP-RELATED"/>
    <property type="match status" value="1"/>
</dbReference>
<feature type="transmembrane region" description="Helical" evidence="7">
    <location>
        <begin position="100"/>
        <end position="126"/>
    </location>
</feature>
<feature type="transmembrane region" description="Helical" evidence="7">
    <location>
        <begin position="321"/>
        <end position="340"/>
    </location>
</feature>
<evidence type="ECO:0000256" key="2">
    <source>
        <dbReference type="ARBA" id="ARBA00022448"/>
    </source>
</evidence>
<dbReference type="GO" id="GO:0042910">
    <property type="term" value="F:xenobiotic transmembrane transporter activity"/>
    <property type="evidence" value="ECO:0007669"/>
    <property type="project" value="InterPro"/>
</dbReference>
<feature type="transmembrane region" description="Helical" evidence="7">
    <location>
        <begin position="42"/>
        <end position="63"/>
    </location>
</feature>
<dbReference type="CDD" id="cd13138">
    <property type="entry name" value="MATE_yoeA_like"/>
    <property type="match status" value="1"/>
</dbReference>
<gene>
    <name evidence="8" type="ORF">IB211_02026c</name>
</gene>
<feature type="transmembrane region" description="Helical" evidence="7">
    <location>
        <begin position="419"/>
        <end position="438"/>
    </location>
</feature>
<evidence type="ECO:0000313" key="9">
    <source>
        <dbReference type="Proteomes" id="UP000064844"/>
    </source>
</evidence>
<dbReference type="eggNOG" id="COG0534">
    <property type="taxonomic scope" value="Bacteria"/>
</dbReference>
<dbReference type="AlphaFoldDB" id="A0A0S2W500"/>
<evidence type="ECO:0000256" key="3">
    <source>
        <dbReference type="ARBA" id="ARBA00022475"/>
    </source>
</evidence>
<dbReference type="NCBIfam" id="TIGR00797">
    <property type="entry name" value="matE"/>
    <property type="match status" value="1"/>
</dbReference>
<dbReference type="PATRIC" id="fig|1297617.4.peg.2090"/>
<dbReference type="GO" id="GO:0005886">
    <property type="term" value="C:plasma membrane"/>
    <property type="evidence" value="ECO:0007669"/>
    <property type="project" value="UniProtKB-SubCell"/>
</dbReference>
<dbReference type="Proteomes" id="UP000064844">
    <property type="component" value="Chromosome"/>
</dbReference>
<keyword evidence="5 7" id="KW-1133">Transmembrane helix</keyword>
<organism evidence="8 9">
    <name type="scientific">Intestinimonas butyriciproducens</name>
    <dbReference type="NCBI Taxonomy" id="1297617"/>
    <lineage>
        <taxon>Bacteria</taxon>
        <taxon>Bacillati</taxon>
        <taxon>Bacillota</taxon>
        <taxon>Clostridia</taxon>
        <taxon>Eubacteriales</taxon>
        <taxon>Intestinimonas</taxon>
    </lineage>
</organism>
<evidence type="ECO:0000313" key="8">
    <source>
        <dbReference type="EMBL" id="ALP94417.1"/>
    </source>
</evidence>
<dbReference type="PANTHER" id="PTHR43549:SF3">
    <property type="entry name" value="MULTIDRUG RESISTANCE PROTEIN YPNP-RELATED"/>
    <property type="match status" value="1"/>
</dbReference>
<feature type="transmembrane region" description="Helical" evidence="7">
    <location>
        <begin position="360"/>
        <end position="377"/>
    </location>
</feature>